<keyword evidence="3" id="KW-1185">Reference proteome</keyword>
<dbReference type="EMBL" id="GG663376">
    <property type="protein sequence ID" value="EEH03706.1"/>
    <property type="molecule type" value="Genomic_DNA"/>
</dbReference>
<name>C0NY38_AJECG</name>
<dbReference type="RefSeq" id="XP_045284187.1">
    <property type="nucleotide sequence ID" value="XM_045434881.1"/>
</dbReference>
<dbReference type="InParanoid" id="C0NY38"/>
<evidence type="ECO:0000313" key="3">
    <source>
        <dbReference type="Proteomes" id="UP000001631"/>
    </source>
</evidence>
<dbReference type="Proteomes" id="UP000001631">
    <property type="component" value="Unassembled WGS sequence"/>
</dbReference>
<gene>
    <name evidence="2" type="ORF">HCBG_07832</name>
</gene>
<accession>C0NY38</accession>
<dbReference type="AlphaFoldDB" id="C0NY38"/>
<proteinExistence type="predicted"/>
<dbReference type="HOGENOM" id="CLU_1539572_0_0_1"/>
<sequence length="174" mass="19116">MVCRQWQSSSVLALTGLHLAWNELPPSVFLHCATPRPEFAVGIPHGKNERGLAGRALMGKVAFLLSWNTSSAGVLTLDCDPWNTSEQEGRVPLWGESSGGATGFYREAGAVGGIWVVLGWAGRKKRKGFELGPDPWEQTRIDIVLLVRGRTPREEEEEGDEEDVTIMTSEVMKP</sequence>
<feature type="compositionally biased region" description="Acidic residues" evidence="1">
    <location>
        <begin position="154"/>
        <end position="164"/>
    </location>
</feature>
<organism evidence="2 3">
    <name type="scientific">Ajellomyces capsulatus (strain G186AR / H82 / ATCC MYA-2454 / RMSCC 2432)</name>
    <name type="common">Darling's disease fungus</name>
    <name type="synonym">Histoplasma capsulatum</name>
    <dbReference type="NCBI Taxonomy" id="447093"/>
    <lineage>
        <taxon>Eukaryota</taxon>
        <taxon>Fungi</taxon>
        <taxon>Dikarya</taxon>
        <taxon>Ascomycota</taxon>
        <taxon>Pezizomycotina</taxon>
        <taxon>Eurotiomycetes</taxon>
        <taxon>Eurotiomycetidae</taxon>
        <taxon>Onygenales</taxon>
        <taxon>Ajellomycetaceae</taxon>
        <taxon>Histoplasma</taxon>
    </lineage>
</organism>
<dbReference type="GeneID" id="69040848"/>
<reference evidence="2" key="1">
    <citation type="submission" date="2009-02" db="EMBL/GenBank/DDBJ databases">
        <title>The Genome Sequence of Ajellomyces capsulatus strain G186AR.</title>
        <authorList>
            <consortium name="The Broad Institute Genome Sequencing Platform"/>
            <person name="Champion M."/>
            <person name="Cuomo C."/>
            <person name="Ma L.-J."/>
            <person name="Henn M.R."/>
            <person name="Sil A."/>
            <person name="Goldman B."/>
            <person name="Young S.K."/>
            <person name="Kodira C.D."/>
            <person name="Zeng Q."/>
            <person name="Koehrsen M."/>
            <person name="Alvarado L."/>
            <person name="Berlin A."/>
            <person name="Borenstein D."/>
            <person name="Chen Z."/>
            <person name="Engels R."/>
            <person name="Freedman E."/>
            <person name="Gellesch M."/>
            <person name="Goldberg J."/>
            <person name="Griggs A."/>
            <person name="Gujja S."/>
            <person name="Heiman D."/>
            <person name="Hepburn T."/>
            <person name="Howarth C."/>
            <person name="Jen D."/>
            <person name="Larson L."/>
            <person name="Lewis B."/>
            <person name="Mehta T."/>
            <person name="Park D."/>
            <person name="Pearson M."/>
            <person name="Roberts A."/>
            <person name="Saif S."/>
            <person name="Shea T."/>
            <person name="Shenoy N."/>
            <person name="Sisk P."/>
            <person name="Stolte C."/>
            <person name="Sykes S."/>
            <person name="Walk T."/>
            <person name="White J."/>
            <person name="Yandava C."/>
            <person name="Klein B."/>
            <person name="McEwen J.G."/>
            <person name="Puccia R."/>
            <person name="Goldman G.H."/>
            <person name="Felipe M.S."/>
            <person name="Nino-Vega G."/>
            <person name="San-Blas G."/>
            <person name="Taylor J."/>
            <person name="Mendoza L."/>
            <person name="Galagan J."/>
            <person name="Nusbaum C."/>
            <person name="Birren B."/>
        </authorList>
    </citation>
    <scope>NUCLEOTIDE SEQUENCE</scope>
    <source>
        <strain evidence="2">G186AR</strain>
    </source>
</reference>
<protein>
    <submittedName>
        <fullName evidence="2">Uncharacterized protein</fullName>
    </submittedName>
</protein>
<evidence type="ECO:0000256" key="1">
    <source>
        <dbReference type="SAM" id="MobiDB-lite"/>
    </source>
</evidence>
<evidence type="ECO:0000313" key="2">
    <source>
        <dbReference type="EMBL" id="EEH03706.1"/>
    </source>
</evidence>
<feature type="region of interest" description="Disordered" evidence="1">
    <location>
        <begin position="151"/>
        <end position="174"/>
    </location>
</feature>